<accession>A0A2P5BAL3</accession>
<dbReference type="EMBL" id="JXTB01000323">
    <property type="protein sequence ID" value="PON45830.1"/>
    <property type="molecule type" value="Genomic_DNA"/>
</dbReference>
<dbReference type="Proteomes" id="UP000237105">
    <property type="component" value="Unassembled WGS sequence"/>
</dbReference>
<gene>
    <name evidence="1" type="ORF">PanWU01x14_256110</name>
</gene>
<evidence type="ECO:0000313" key="2">
    <source>
        <dbReference type="Proteomes" id="UP000237105"/>
    </source>
</evidence>
<name>A0A2P5BAL3_PARAD</name>
<organism evidence="1 2">
    <name type="scientific">Parasponia andersonii</name>
    <name type="common">Sponia andersonii</name>
    <dbReference type="NCBI Taxonomy" id="3476"/>
    <lineage>
        <taxon>Eukaryota</taxon>
        <taxon>Viridiplantae</taxon>
        <taxon>Streptophyta</taxon>
        <taxon>Embryophyta</taxon>
        <taxon>Tracheophyta</taxon>
        <taxon>Spermatophyta</taxon>
        <taxon>Magnoliopsida</taxon>
        <taxon>eudicotyledons</taxon>
        <taxon>Gunneridae</taxon>
        <taxon>Pentapetalae</taxon>
        <taxon>rosids</taxon>
        <taxon>fabids</taxon>
        <taxon>Rosales</taxon>
        <taxon>Cannabaceae</taxon>
        <taxon>Parasponia</taxon>
    </lineage>
</organism>
<reference evidence="2" key="1">
    <citation type="submission" date="2016-06" db="EMBL/GenBank/DDBJ databases">
        <title>Parallel loss of symbiosis genes in relatives of nitrogen-fixing non-legume Parasponia.</title>
        <authorList>
            <person name="Van Velzen R."/>
            <person name="Holmer R."/>
            <person name="Bu F."/>
            <person name="Rutten L."/>
            <person name="Van Zeijl A."/>
            <person name="Liu W."/>
            <person name="Santuari L."/>
            <person name="Cao Q."/>
            <person name="Sharma T."/>
            <person name="Shen D."/>
            <person name="Roswanjaya Y."/>
            <person name="Wardhani T."/>
            <person name="Kalhor M.S."/>
            <person name="Jansen J."/>
            <person name="Van den Hoogen J."/>
            <person name="Gungor B."/>
            <person name="Hartog M."/>
            <person name="Hontelez J."/>
            <person name="Verver J."/>
            <person name="Yang W.-C."/>
            <person name="Schijlen E."/>
            <person name="Repin R."/>
            <person name="Schilthuizen M."/>
            <person name="Schranz E."/>
            <person name="Heidstra R."/>
            <person name="Miyata K."/>
            <person name="Fedorova E."/>
            <person name="Kohlen W."/>
            <person name="Bisseling T."/>
            <person name="Smit S."/>
            <person name="Geurts R."/>
        </authorList>
    </citation>
    <scope>NUCLEOTIDE SEQUENCE [LARGE SCALE GENOMIC DNA]</scope>
    <source>
        <strain evidence="2">cv. WU1-14</strain>
    </source>
</reference>
<proteinExistence type="predicted"/>
<keyword evidence="2" id="KW-1185">Reference proteome</keyword>
<dbReference type="AlphaFoldDB" id="A0A2P5BAL3"/>
<comment type="caution">
    <text evidence="1">The sequence shown here is derived from an EMBL/GenBank/DDBJ whole genome shotgun (WGS) entry which is preliminary data.</text>
</comment>
<evidence type="ECO:0000313" key="1">
    <source>
        <dbReference type="EMBL" id="PON45830.1"/>
    </source>
</evidence>
<dbReference type="OrthoDB" id="10363353at2759"/>
<sequence>MHNYKDLFFLGKRNILKLAIDTKFVFLCNQSEYTAPNYFPNYQMLTPIFDLYSFPQRASHRTMDYSQSSLAVSPQRISLEDLRESYKPHFLHLPIHMEVEEAEHPSAHRTLGY</sequence>
<protein>
    <submittedName>
        <fullName evidence="1">Uncharacterized protein</fullName>
    </submittedName>
</protein>